<evidence type="ECO:0000256" key="5">
    <source>
        <dbReference type="ARBA" id="ARBA00022826"/>
    </source>
</evidence>
<keyword evidence="9" id="KW-0406">Ion transport</keyword>
<dbReference type="GO" id="GO:0001508">
    <property type="term" value="P:action potential"/>
    <property type="evidence" value="ECO:0007669"/>
    <property type="project" value="TreeGrafter"/>
</dbReference>
<dbReference type="AlphaFoldDB" id="A0AAE0XVM8"/>
<evidence type="ECO:0000313" key="16">
    <source>
        <dbReference type="Proteomes" id="UP001283361"/>
    </source>
</evidence>
<feature type="domain" description="BTB" evidence="14">
    <location>
        <begin position="314"/>
        <end position="382"/>
    </location>
</feature>
<dbReference type="PANTHER" id="PTHR11537">
    <property type="entry name" value="VOLTAGE-GATED POTASSIUM CHANNEL"/>
    <property type="match status" value="1"/>
</dbReference>
<dbReference type="InterPro" id="IPR027359">
    <property type="entry name" value="Volt_channel_dom_sf"/>
</dbReference>
<feature type="compositionally biased region" description="Polar residues" evidence="12">
    <location>
        <begin position="1001"/>
        <end position="1013"/>
    </location>
</feature>
<comment type="subcellular location">
    <subcellularLocation>
        <location evidence="1">Membrane</location>
        <topology evidence="1">Multi-pass membrane protein</topology>
    </subcellularLocation>
</comment>
<feature type="region of interest" description="Disordered" evidence="12">
    <location>
        <begin position="1"/>
        <end position="99"/>
    </location>
</feature>
<dbReference type="InterPro" id="IPR005821">
    <property type="entry name" value="Ion_trans_dom"/>
</dbReference>
<feature type="region of interest" description="Disordered" evidence="12">
    <location>
        <begin position="563"/>
        <end position="593"/>
    </location>
</feature>
<dbReference type="Gene3D" id="1.20.120.350">
    <property type="entry name" value="Voltage-gated potassium channels. Chain C"/>
    <property type="match status" value="1"/>
</dbReference>
<name>A0AAE0XVM8_9GAST</name>
<evidence type="ECO:0000256" key="12">
    <source>
        <dbReference type="SAM" id="MobiDB-lite"/>
    </source>
</evidence>
<proteinExistence type="predicted"/>
<comment type="caution">
    <text evidence="15">The sequence shown here is derived from an EMBL/GenBank/DDBJ whole genome shotgun (WGS) entry which is preliminary data.</text>
</comment>
<evidence type="ECO:0000256" key="1">
    <source>
        <dbReference type="ARBA" id="ARBA00004141"/>
    </source>
</evidence>
<feature type="transmembrane region" description="Helical" evidence="13">
    <location>
        <begin position="744"/>
        <end position="764"/>
    </location>
</feature>
<feature type="compositionally biased region" description="Low complexity" evidence="12">
    <location>
        <begin position="914"/>
        <end position="960"/>
    </location>
</feature>
<evidence type="ECO:0000256" key="13">
    <source>
        <dbReference type="SAM" id="Phobius"/>
    </source>
</evidence>
<keyword evidence="11" id="KW-0407">Ion channel</keyword>
<dbReference type="PRINTS" id="PR01498">
    <property type="entry name" value="SHAWCHANNEL"/>
</dbReference>
<keyword evidence="10 13" id="KW-0472">Membrane</keyword>
<dbReference type="PRINTS" id="PR01491">
    <property type="entry name" value="KVCHANNEL"/>
</dbReference>
<dbReference type="PANTHER" id="PTHR11537:SF254">
    <property type="entry name" value="POTASSIUM VOLTAGE-GATED CHANNEL PROTEIN SHAB"/>
    <property type="match status" value="1"/>
</dbReference>
<protein>
    <recommendedName>
        <fullName evidence="14">BTB domain-containing protein</fullName>
    </recommendedName>
</protein>
<keyword evidence="8 13" id="KW-1133">Transmembrane helix</keyword>
<keyword evidence="16" id="KW-1185">Reference proteome</keyword>
<evidence type="ECO:0000256" key="9">
    <source>
        <dbReference type="ARBA" id="ARBA00023065"/>
    </source>
</evidence>
<feature type="region of interest" description="Disordered" evidence="12">
    <location>
        <begin position="130"/>
        <end position="153"/>
    </location>
</feature>
<feature type="compositionally biased region" description="Basic residues" evidence="12">
    <location>
        <begin position="301"/>
        <end position="312"/>
    </location>
</feature>
<evidence type="ECO:0000256" key="11">
    <source>
        <dbReference type="ARBA" id="ARBA00023303"/>
    </source>
</evidence>
<dbReference type="InterPro" id="IPR028325">
    <property type="entry name" value="VG_K_chnl"/>
</dbReference>
<evidence type="ECO:0000313" key="15">
    <source>
        <dbReference type="EMBL" id="KAK3718626.1"/>
    </source>
</evidence>
<dbReference type="Gene3D" id="3.30.710.10">
    <property type="entry name" value="Potassium Channel Kv1.1, Chain A"/>
    <property type="match status" value="1"/>
</dbReference>
<feature type="compositionally biased region" description="Acidic residues" evidence="12">
    <location>
        <begin position="64"/>
        <end position="85"/>
    </location>
</feature>
<evidence type="ECO:0000256" key="7">
    <source>
        <dbReference type="ARBA" id="ARBA00022958"/>
    </source>
</evidence>
<dbReference type="SMART" id="SM00225">
    <property type="entry name" value="BTB"/>
    <property type="match status" value="1"/>
</dbReference>
<evidence type="ECO:0000259" key="14">
    <source>
        <dbReference type="PROSITE" id="PS50097"/>
    </source>
</evidence>
<keyword evidence="6" id="KW-0851">Voltage-gated channel</keyword>
<evidence type="ECO:0000256" key="4">
    <source>
        <dbReference type="ARBA" id="ARBA00022692"/>
    </source>
</evidence>
<dbReference type="PROSITE" id="PS50097">
    <property type="entry name" value="BTB"/>
    <property type="match status" value="1"/>
</dbReference>
<dbReference type="SUPFAM" id="SSF54695">
    <property type="entry name" value="POZ domain"/>
    <property type="match status" value="1"/>
</dbReference>
<feature type="compositionally biased region" description="Polar residues" evidence="12">
    <location>
        <begin position="961"/>
        <end position="981"/>
    </location>
</feature>
<feature type="transmembrane region" description="Helical" evidence="13">
    <location>
        <begin position="802"/>
        <end position="830"/>
    </location>
</feature>
<feature type="compositionally biased region" description="Basic and acidic residues" evidence="12">
    <location>
        <begin position="259"/>
        <end position="275"/>
    </location>
</feature>
<dbReference type="PRINTS" id="PR00169">
    <property type="entry name" value="KCHANNEL"/>
</dbReference>
<keyword evidence="3" id="KW-0633">Potassium transport</keyword>
<gene>
    <name evidence="15" type="ORF">RRG08_062061</name>
</gene>
<dbReference type="InterPro" id="IPR000210">
    <property type="entry name" value="BTB/POZ_dom"/>
</dbReference>
<keyword evidence="5" id="KW-0631">Potassium channel</keyword>
<evidence type="ECO:0000256" key="3">
    <source>
        <dbReference type="ARBA" id="ARBA00022538"/>
    </source>
</evidence>
<dbReference type="Pfam" id="PF02214">
    <property type="entry name" value="BTB_2"/>
    <property type="match status" value="1"/>
</dbReference>
<dbReference type="FunFam" id="1.10.287.70:FF:000002">
    <property type="entry name" value="Potassium voltage-gated channel subfamily a member"/>
    <property type="match status" value="1"/>
</dbReference>
<dbReference type="InterPro" id="IPR003968">
    <property type="entry name" value="K_chnl_volt-dep_Kv"/>
</dbReference>
<sequence>MGANTSALYAHQRYDSKPGRSAGHFHCYRRPSFPQGGFGSHKSRQERLARAERRRTIPVCQLPETDEDQDESDEGDSDDDDNEEGMGDRYGRDTYCQRQSSRRPKPVVCEHCRGCPLVSINRRQHQALEVSLSRNNDEDDEQSGGNRLCEEDTDDIATCSSPSLLQPPPPLIARSSLSRAAASRCRCGLFRNGNIRNGVHNKINSSKQWRRDEKDKWSLAHNEKAHDEEAADDDACVVQEDGRSPGKRGDTSIVWEDEKPGHVDNVDGENGKDFRIGGSRDGLMPYPDKSGYKQNLSRRNTSVKRSKKKRRSRETVILNVGGQTFETYRSTLRRLRTPIFNSDAALQRYFRRSHGDYFFDRDATAFSSVLNFLRTGELHIPTNMCGPALQSELEFWGIEEVDIARCCWTQYNTWKTQCRSLEKLEYDRKFSTTQQTNTVDSDASAWVKFRAKVWTLLQDPSSSRLAKVYAWVSIIFVFISIFSFCAETHPLFKVKARDMTHLASFYQFFNVEHIQFGDIPPPWSGINHTGTNLTAGGNSSLQTSIQLSNGSAVANTSMSNLEDSKAGVGATTEGSVVQRSSEETGGDNSDVLPCDDEEYMSARRGGSGIGGGMITHPEDTRCDDKRKHEAWGDRELPHPALLIMDVCCLAFFTLEYMTRFTCSPNKVNFLRALQNIVDFLAFAPDYVEIMFLLVGPGQGKEGVAVMEMLFILRILRLFRIFRLIRHVPGLWILLYTLKASFNELMLMCVFLLIGMVVFATLIHFAEPDGIFSNIPVGFWWAVVTMTTVGYGDMYPQSSAGYFIGSCCAVAGLLMIAFTVPIIVSNFVLYYTHVQYGLARRDREMELEEEMEEELERSRSQLNVETGTAGDVTHDQRKGSNHRKEKGAGFVGSTKSLNTKVPCLESPVSRKRKSSSSPRRNSLRSALSLAPLQRKLKSSSSRESVASSRASNSAIPPASSSTNGPNPASLRSATSASTNFLATPSTSPQPITTTRNGKTYIGVNSKSDTDLSPSRSVVLRAADKVVPLSMKEINGSKQSETETRYAKKGHRGNKVKDTSLGTSGVSDKCKDLRNARRDSCTVVLLDDTPPV</sequence>
<feature type="region of interest" description="Disordered" evidence="12">
    <location>
        <begin position="848"/>
        <end position="1013"/>
    </location>
</feature>
<reference evidence="15" key="1">
    <citation type="journal article" date="2023" name="G3 (Bethesda)">
        <title>A reference genome for the long-term kleptoplast-retaining sea slug Elysia crispata morphotype clarki.</title>
        <authorList>
            <person name="Eastman K.E."/>
            <person name="Pendleton A.L."/>
            <person name="Shaikh M.A."/>
            <person name="Suttiyut T."/>
            <person name="Ogas R."/>
            <person name="Tomko P."/>
            <person name="Gavelis G."/>
            <person name="Widhalm J.R."/>
            <person name="Wisecaver J.H."/>
        </authorList>
    </citation>
    <scope>NUCLEOTIDE SEQUENCE</scope>
    <source>
        <strain evidence="15">ECLA1</strain>
    </source>
</reference>
<feature type="transmembrane region" description="Helical" evidence="13">
    <location>
        <begin position="771"/>
        <end position="790"/>
    </location>
</feature>
<organism evidence="15 16">
    <name type="scientific">Elysia crispata</name>
    <name type="common">lettuce slug</name>
    <dbReference type="NCBI Taxonomy" id="231223"/>
    <lineage>
        <taxon>Eukaryota</taxon>
        <taxon>Metazoa</taxon>
        <taxon>Spiralia</taxon>
        <taxon>Lophotrochozoa</taxon>
        <taxon>Mollusca</taxon>
        <taxon>Gastropoda</taxon>
        <taxon>Heterobranchia</taxon>
        <taxon>Euthyneura</taxon>
        <taxon>Panpulmonata</taxon>
        <taxon>Sacoglossa</taxon>
        <taxon>Placobranchoidea</taxon>
        <taxon>Plakobranchidae</taxon>
        <taxon>Elysia</taxon>
    </lineage>
</organism>
<evidence type="ECO:0000256" key="6">
    <source>
        <dbReference type="ARBA" id="ARBA00022882"/>
    </source>
</evidence>
<feature type="compositionally biased region" description="Basic and acidic residues" evidence="12">
    <location>
        <begin position="43"/>
        <end position="55"/>
    </location>
</feature>
<dbReference type="InterPro" id="IPR003974">
    <property type="entry name" value="K_chnl_volt-dep_Kv3"/>
</dbReference>
<accession>A0AAE0XVM8</accession>
<dbReference type="InterPro" id="IPR003131">
    <property type="entry name" value="T1-type_BTB"/>
</dbReference>
<dbReference type="Proteomes" id="UP001283361">
    <property type="component" value="Unassembled WGS sequence"/>
</dbReference>
<dbReference type="Gene3D" id="1.10.287.70">
    <property type="match status" value="1"/>
</dbReference>
<feature type="region of interest" description="Disordered" evidence="12">
    <location>
        <begin position="1033"/>
        <end position="1059"/>
    </location>
</feature>
<evidence type="ECO:0000256" key="10">
    <source>
        <dbReference type="ARBA" id="ARBA00023136"/>
    </source>
</evidence>
<dbReference type="SUPFAM" id="SSF81324">
    <property type="entry name" value="Voltage-gated potassium channels"/>
    <property type="match status" value="1"/>
</dbReference>
<keyword evidence="2" id="KW-0813">Transport</keyword>
<dbReference type="Pfam" id="PF00520">
    <property type="entry name" value="Ion_trans"/>
    <property type="match status" value="1"/>
</dbReference>
<evidence type="ECO:0000256" key="2">
    <source>
        <dbReference type="ARBA" id="ARBA00022448"/>
    </source>
</evidence>
<feature type="compositionally biased region" description="Low complexity" evidence="12">
    <location>
        <begin position="982"/>
        <end position="993"/>
    </location>
</feature>
<dbReference type="GO" id="GO:0008076">
    <property type="term" value="C:voltage-gated potassium channel complex"/>
    <property type="evidence" value="ECO:0007669"/>
    <property type="project" value="InterPro"/>
</dbReference>
<dbReference type="GO" id="GO:0005249">
    <property type="term" value="F:voltage-gated potassium channel activity"/>
    <property type="evidence" value="ECO:0007669"/>
    <property type="project" value="InterPro"/>
</dbReference>
<evidence type="ECO:0000256" key="8">
    <source>
        <dbReference type="ARBA" id="ARBA00022989"/>
    </source>
</evidence>
<keyword evidence="4 13" id="KW-0812">Transmembrane</keyword>
<feature type="region of interest" description="Disordered" evidence="12">
    <location>
        <begin position="259"/>
        <end position="313"/>
    </location>
</feature>
<dbReference type="EMBL" id="JAWDGP010007434">
    <property type="protein sequence ID" value="KAK3718626.1"/>
    <property type="molecule type" value="Genomic_DNA"/>
</dbReference>
<dbReference type="GO" id="GO:0051260">
    <property type="term" value="P:protein homooligomerization"/>
    <property type="evidence" value="ECO:0007669"/>
    <property type="project" value="InterPro"/>
</dbReference>
<dbReference type="InterPro" id="IPR011333">
    <property type="entry name" value="SKP1/BTB/POZ_sf"/>
</dbReference>
<keyword evidence="7" id="KW-0630">Potassium</keyword>